<keyword evidence="2" id="KW-0547">Nucleotide-binding</keyword>
<reference evidence="7" key="1">
    <citation type="submission" date="2022-12" db="EMBL/GenBank/DDBJ databases">
        <authorList>
            <person name="Krivoruchko A.V."/>
            <person name="Elkin A."/>
        </authorList>
    </citation>
    <scope>NUCLEOTIDE SEQUENCE</scope>
    <source>
        <strain evidence="7">IEGM 1391</strain>
    </source>
</reference>
<keyword evidence="4" id="KW-0067">ATP-binding</keyword>
<keyword evidence="1" id="KW-0808">Transferase</keyword>
<dbReference type="Proteomes" id="UP001081071">
    <property type="component" value="Unassembled WGS sequence"/>
</dbReference>
<protein>
    <recommendedName>
        <fullName evidence="6">Maltokinase N-terminal cap domain-containing protein</fullName>
    </recommendedName>
</protein>
<name>A0ABT4M9N4_9NOCA</name>
<dbReference type="EMBL" id="JAPWIJ010000002">
    <property type="protein sequence ID" value="MCZ4517671.1"/>
    <property type="molecule type" value="Genomic_DNA"/>
</dbReference>
<keyword evidence="8" id="KW-1185">Reference proteome</keyword>
<dbReference type="InterPro" id="IPR040999">
    <property type="entry name" value="Mak_N_cap"/>
</dbReference>
<comment type="caution">
    <text evidence="7">The sequence shown here is derived from an EMBL/GenBank/DDBJ whole genome shotgun (WGS) entry which is preliminary data.</text>
</comment>
<evidence type="ECO:0000256" key="4">
    <source>
        <dbReference type="ARBA" id="ARBA00022840"/>
    </source>
</evidence>
<dbReference type="Pfam" id="PF18085">
    <property type="entry name" value="Mak_N_cap"/>
    <property type="match status" value="1"/>
</dbReference>
<evidence type="ECO:0000256" key="1">
    <source>
        <dbReference type="ARBA" id="ARBA00022679"/>
    </source>
</evidence>
<keyword evidence="3" id="KW-0418">Kinase</keyword>
<evidence type="ECO:0000313" key="8">
    <source>
        <dbReference type="Proteomes" id="UP001081071"/>
    </source>
</evidence>
<evidence type="ECO:0000256" key="3">
    <source>
        <dbReference type="ARBA" id="ARBA00022777"/>
    </source>
</evidence>
<gene>
    <name evidence="7" type="ORF">O4220_04020</name>
</gene>
<evidence type="ECO:0000256" key="2">
    <source>
        <dbReference type="ARBA" id="ARBA00022741"/>
    </source>
</evidence>
<dbReference type="RefSeq" id="WP_269602317.1">
    <property type="nucleotide sequence ID" value="NZ_JAPWIJ010000002.1"/>
</dbReference>
<organism evidence="7 8">
    <name type="scientific">Rhodococcus ruber</name>
    <dbReference type="NCBI Taxonomy" id="1830"/>
    <lineage>
        <taxon>Bacteria</taxon>
        <taxon>Bacillati</taxon>
        <taxon>Actinomycetota</taxon>
        <taxon>Actinomycetes</taxon>
        <taxon>Mycobacteriales</taxon>
        <taxon>Nocardiaceae</taxon>
        <taxon>Rhodococcus</taxon>
    </lineage>
</organism>
<evidence type="ECO:0000259" key="6">
    <source>
        <dbReference type="Pfam" id="PF18085"/>
    </source>
</evidence>
<sequence length="188" mass="20064">MSIIHRATLVPSKLDAIAAWIPTQEWAAQSDTTGLEAVGAYRFDDPAGDVGVETHLVRTASGTVFQVPLTYRSAPLDGAEAYLVATMDHSVLGTRWVYDGVGDPVYVTVTTAAIVDGAEQAELVVHSPDGSRTVRESTTRVRGTGGHPSTSPRLYVRRVIDATATELPHLSGTWPGQEAPIPLVELHP</sequence>
<evidence type="ECO:0000256" key="5">
    <source>
        <dbReference type="SAM" id="MobiDB-lite"/>
    </source>
</evidence>
<dbReference type="NCBIfam" id="NF047744">
    <property type="entry name" value="CG0192_rel"/>
    <property type="match status" value="1"/>
</dbReference>
<proteinExistence type="predicted"/>
<evidence type="ECO:0000313" key="7">
    <source>
        <dbReference type="EMBL" id="MCZ4517671.1"/>
    </source>
</evidence>
<feature type="domain" description="Maltokinase N-terminal cap" evidence="6">
    <location>
        <begin position="20"/>
        <end position="103"/>
    </location>
</feature>
<feature type="region of interest" description="Disordered" evidence="5">
    <location>
        <begin position="128"/>
        <end position="152"/>
    </location>
</feature>
<accession>A0ABT4M9N4</accession>